<dbReference type="AlphaFoldDB" id="A0A195BFA1"/>
<dbReference type="EMBL" id="KQ976504">
    <property type="protein sequence ID" value="KYM82889.1"/>
    <property type="molecule type" value="Genomic_DNA"/>
</dbReference>
<dbReference type="PANTHER" id="PTHR16489">
    <property type="entry name" value="GH11727P"/>
    <property type="match status" value="1"/>
</dbReference>
<evidence type="ECO:0000256" key="1">
    <source>
        <dbReference type="SAM" id="MobiDB-lite"/>
    </source>
</evidence>
<dbReference type="InterPro" id="IPR051254">
    <property type="entry name" value="PPP1R15"/>
</dbReference>
<evidence type="ECO:0000313" key="2">
    <source>
        <dbReference type="EMBL" id="KYM82889.1"/>
    </source>
</evidence>
<name>A0A195BFA1_9HYME</name>
<dbReference type="PANTHER" id="PTHR16489:SF12">
    <property type="entry name" value="GH11727P"/>
    <property type="match status" value="1"/>
</dbReference>
<reference evidence="2 3" key="1">
    <citation type="submission" date="2015-09" db="EMBL/GenBank/DDBJ databases">
        <title>Atta colombica WGS genome.</title>
        <authorList>
            <person name="Nygaard S."/>
            <person name="Hu H."/>
            <person name="Boomsma J."/>
            <person name="Zhang G."/>
        </authorList>
    </citation>
    <scope>NUCLEOTIDE SEQUENCE [LARGE SCALE GENOMIC DNA]</scope>
    <source>
        <strain evidence="2">Treedump-2</strain>
        <tissue evidence="2">Whole body</tissue>
    </source>
</reference>
<dbReference type="GO" id="GO:0005783">
    <property type="term" value="C:endoplasmic reticulum"/>
    <property type="evidence" value="ECO:0007669"/>
    <property type="project" value="TreeGrafter"/>
</dbReference>
<feature type="region of interest" description="Disordered" evidence="1">
    <location>
        <begin position="65"/>
        <end position="94"/>
    </location>
</feature>
<dbReference type="Proteomes" id="UP000078540">
    <property type="component" value="Unassembled WGS sequence"/>
</dbReference>
<dbReference type="GO" id="GO:0034976">
    <property type="term" value="P:response to endoplasmic reticulum stress"/>
    <property type="evidence" value="ECO:0007669"/>
    <property type="project" value="TreeGrafter"/>
</dbReference>
<feature type="compositionally biased region" description="Basic residues" evidence="1">
    <location>
        <begin position="78"/>
        <end position="94"/>
    </location>
</feature>
<accession>A0A195BFA1</accession>
<sequence>MYPSEIDNLASAKSTGIDTAIGIDYLGCRTRSALSTYDCNWVENPKGHYIVCEDSSISHSIQVTKQINSSTMSSSPKSTRRKRKPKARKKKRTKGKYMTKVRCIANSLNYNYCEDSNNKMPDAEENSIRSLTVSESSIDLEDWIVFGDDELYETCNKQRTKTSSPIETHYTPIFNSSMRNNDNSCKDSNSDASIRLRSLSESSTNSEDSNYVSITLDEEEATERPRKHYDCLTKMNDERHKDYNRQMQKNLFQHRRLPSDSSECSDDFISFENTDSNNSENTYTSSFATEEVDGCVETNLHDGDNQLDDSIIFADNFEDSEELKNTQTKKVSFDPTPVVHVMVTWNYAYRAARRGPWEEIARDNERFRGRIKSIAIVLDPILKSKHRSQVWQERFAFPE</sequence>
<gene>
    <name evidence="2" type="ORF">ALC53_06600</name>
</gene>
<keyword evidence="3" id="KW-1185">Reference proteome</keyword>
<evidence type="ECO:0000313" key="3">
    <source>
        <dbReference type="Proteomes" id="UP000078540"/>
    </source>
</evidence>
<organism evidence="2 3">
    <name type="scientific">Atta colombica</name>
    <dbReference type="NCBI Taxonomy" id="520822"/>
    <lineage>
        <taxon>Eukaryota</taxon>
        <taxon>Metazoa</taxon>
        <taxon>Ecdysozoa</taxon>
        <taxon>Arthropoda</taxon>
        <taxon>Hexapoda</taxon>
        <taxon>Insecta</taxon>
        <taxon>Pterygota</taxon>
        <taxon>Neoptera</taxon>
        <taxon>Endopterygota</taxon>
        <taxon>Hymenoptera</taxon>
        <taxon>Apocrita</taxon>
        <taxon>Aculeata</taxon>
        <taxon>Formicoidea</taxon>
        <taxon>Formicidae</taxon>
        <taxon>Myrmicinae</taxon>
        <taxon>Atta</taxon>
    </lineage>
</organism>
<dbReference type="GO" id="GO:0000164">
    <property type="term" value="C:protein phosphatase type 1 complex"/>
    <property type="evidence" value="ECO:0007669"/>
    <property type="project" value="TreeGrafter"/>
</dbReference>
<dbReference type="GO" id="GO:0019888">
    <property type="term" value="F:protein phosphatase regulator activity"/>
    <property type="evidence" value="ECO:0007669"/>
    <property type="project" value="TreeGrafter"/>
</dbReference>
<proteinExistence type="predicted"/>
<protein>
    <submittedName>
        <fullName evidence="2">Protein phosphatase 1 regulatory subunit 15A</fullName>
    </submittedName>
</protein>
<dbReference type="STRING" id="520822.A0A195BFA1"/>